<protein>
    <submittedName>
        <fullName evidence="4">Glutathione S-transferase</fullName>
    </submittedName>
</protein>
<dbReference type="InterPro" id="IPR004045">
    <property type="entry name" value="Glutathione_S-Trfase_N"/>
</dbReference>
<feature type="domain" description="GST N-terminal" evidence="2">
    <location>
        <begin position="2"/>
        <end position="83"/>
    </location>
</feature>
<evidence type="ECO:0000259" key="3">
    <source>
        <dbReference type="PROSITE" id="PS50405"/>
    </source>
</evidence>
<dbReference type="PANTHER" id="PTHR43969">
    <property type="entry name" value="GLUTATHIONE S TRANSFERASE D10, ISOFORM A-RELATED"/>
    <property type="match status" value="1"/>
</dbReference>
<proteinExistence type="predicted"/>
<dbReference type="Gene3D" id="3.40.30.10">
    <property type="entry name" value="Glutaredoxin"/>
    <property type="match status" value="1"/>
</dbReference>
<dbReference type="PROSITE" id="PS50404">
    <property type="entry name" value="GST_NTER"/>
    <property type="match status" value="1"/>
</dbReference>
<accession>A0A0L7KM86</accession>
<dbReference type="Gene3D" id="1.20.1050.10">
    <property type="match status" value="1"/>
</dbReference>
<reference evidence="4 5" key="1">
    <citation type="journal article" date="2015" name="Genome Biol. Evol.">
        <title>The genome of winter moth (Operophtera brumata) provides a genomic perspective on sexual dimorphism and phenology.</title>
        <authorList>
            <person name="Derks M.F."/>
            <person name="Smit S."/>
            <person name="Salis L."/>
            <person name="Schijlen E."/>
            <person name="Bossers A."/>
            <person name="Mateman C."/>
            <person name="Pijl A.S."/>
            <person name="de Ridder D."/>
            <person name="Groenen M.A."/>
            <person name="Visser M.E."/>
            <person name="Megens H.J."/>
        </authorList>
    </citation>
    <scope>NUCLEOTIDE SEQUENCE [LARGE SCALE GENOMIC DNA]</scope>
    <source>
        <strain evidence="4">WM2013NL</strain>
        <tissue evidence="4">Head and thorax</tissue>
    </source>
</reference>
<dbReference type="Proteomes" id="UP000037510">
    <property type="component" value="Unassembled WGS sequence"/>
</dbReference>
<dbReference type="GO" id="GO:0004364">
    <property type="term" value="F:glutathione transferase activity"/>
    <property type="evidence" value="ECO:0007669"/>
    <property type="project" value="TreeGrafter"/>
</dbReference>
<keyword evidence="5" id="KW-1185">Reference proteome</keyword>
<keyword evidence="4" id="KW-0808">Transferase</keyword>
<evidence type="ECO:0000313" key="5">
    <source>
        <dbReference type="Proteomes" id="UP000037510"/>
    </source>
</evidence>
<sequence>MSPVKLYHFPFSGPSRGALMAARAIGVPVDVEIVDLFKKEQMKDSFLKINPQHCIPTLEEDGFVLWDSHAIACYLADKYGKDDQWYPKDLKQRALVNQRLYFDSSSMYVKIRAICYPILFLGETQIKEALKDDLNTTLGFMEQFLSDSKWVAGNSPTIADLGGSKTAQNYHALQKIKRELLLMEKQSKKISNNKAY</sequence>
<comment type="caution">
    <text evidence="4">The sequence shown here is derived from an EMBL/GenBank/DDBJ whole genome shotgun (WGS) entry which is preliminary data.</text>
</comment>
<dbReference type="EMBL" id="JTDY01009037">
    <property type="protein sequence ID" value="KOB64176.1"/>
    <property type="molecule type" value="Genomic_DNA"/>
</dbReference>
<comment type="subunit">
    <text evidence="1">Homodimer.</text>
</comment>
<evidence type="ECO:0000256" key="1">
    <source>
        <dbReference type="ARBA" id="ARBA00011738"/>
    </source>
</evidence>
<organism evidence="4 5">
    <name type="scientific">Operophtera brumata</name>
    <name type="common">Winter moth</name>
    <name type="synonym">Phalaena brumata</name>
    <dbReference type="NCBI Taxonomy" id="104452"/>
    <lineage>
        <taxon>Eukaryota</taxon>
        <taxon>Metazoa</taxon>
        <taxon>Ecdysozoa</taxon>
        <taxon>Arthropoda</taxon>
        <taxon>Hexapoda</taxon>
        <taxon>Insecta</taxon>
        <taxon>Pterygota</taxon>
        <taxon>Neoptera</taxon>
        <taxon>Endopterygota</taxon>
        <taxon>Lepidoptera</taxon>
        <taxon>Glossata</taxon>
        <taxon>Ditrysia</taxon>
        <taxon>Geometroidea</taxon>
        <taxon>Geometridae</taxon>
        <taxon>Larentiinae</taxon>
        <taxon>Operophtera</taxon>
    </lineage>
</organism>
<dbReference type="SFLD" id="SFLDG00358">
    <property type="entry name" value="Main_(cytGST)"/>
    <property type="match status" value="1"/>
</dbReference>
<dbReference type="STRING" id="104452.A0A0L7KM86"/>
<dbReference type="InterPro" id="IPR036282">
    <property type="entry name" value="Glutathione-S-Trfase_C_sf"/>
</dbReference>
<dbReference type="Pfam" id="PF13417">
    <property type="entry name" value="GST_N_3"/>
    <property type="match status" value="1"/>
</dbReference>
<dbReference type="CDD" id="cd03177">
    <property type="entry name" value="GST_C_Delta_Epsilon"/>
    <property type="match status" value="1"/>
</dbReference>
<dbReference type="SFLD" id="SFLDS00019">
    <property type="entry name" value="Glutathione_Transferase_(cytos"/>
    <property type="match status" value="1"/>
</dbReference>
<dbReference type="InterPro" id="IPR040079">
    <property type="entry name" value="Glutathione_S-Trfase"/>
</dbReference>
<dbReference type="SUPFAM" id="SSF52833">
    <property type="entry name" value="Thioredoxin-like"/>
    <property type="match status" value="1"/>
</dbReference>
<dbReference type="PROSITE" id="PS50405">
    <property type="entry name" value="GST_CTER"/>
    <property type="match status" value="1"/>
</dbReference>
<dbReference type="GO" id="GO:0006749">
    <property type="term" value="P:glutathione metabolic process"/>
    <property type="evidence" value="ECO:0007669"/>
    <property type="project" value="TreeGrafter"/>
</dbReference>
<dbReference type="FunFam" id="3.40.30.10:FF:000034">
    <property type="entry name" value="glutathione S-transferase 1"/>
    <property type="match status" value="1"/>
</dbReference>
<feature type="domain" description="GST C-terminal" evidence="3">
    <location>
        <begin position="89"/>
        <end position="196"/>
    </location>
</feature>
<dbReference type="AlphaFoldDB" id="A0A0L7KM86"/>
<gene>
    <name evidence="4" type="ORF">OBRU01_24524</name>
</gene>
<dbReference type="SFLD" id="SFLDG01153">
    <property type="entry name" value="Main.4:_Theta-like"/>
    <property type="match status" value="1"/>
</dbReference>
<dbReference type="SUPFAM" id="SSF47616">
    <property type="entry name" value="GST C-terminal domain-like"/>
    <property type="match status" value="1"/>
</dbReference>
<evidence type="ECO:0000259" key="2">
    <source>
        <dbReference type="PROSITE" id="PS50404"/>
    </source>
</evidence>
<name>A0A0L7KM86_OPEBR</name>
<evidence type="ECO:0000313" key="4">
    <source>
        <dbReference type="EMBL" id="KOB64176.1"/>
    </source>
</evidence>
<dbReference type="InterPro" id="IPR010987">
    <property type="entry name" value="Glutathione-S-Trfase_C-like"/>
</dbReference>
<dbReference type="PANTHER" id="PTHR43969:SF9">
    <property type="entry name" value="GLUTATHIONE S TRANSFERASE D10, ISOFORM A-RELATED"/>
    <property type="match status" value="1"/>
</dbReference>
<dbReference type="FunFam" id="1.20.1050.10:FF:000007">
    <property type="entry name" value="Glutathione S-transferase 1-1"/>
    <property type="match status" value="1"/>
</dbReference>
<dbReference type="InterPro" id="IPR036249">
    <property type="entry name" value="Thioredoxin-like_sf"/>
</dbReference>
<dbReference type="CDD" id="cd03045">
    <property type="entry name" value="GST_N_Delta_Epsilon"/>
    <property type="match status" value="1"/>
</dbReference>